<feature type="compositionally biased region" description="Basic and acidic residues" evidence="8">
    <location>
        <begin position="1197"/>
        <end position="1206"/>
    </location>
</feature>
<keyword evidence="4 7" id="KW-0378">Hydrolase</keyword>
<sequence>MTSGTTSRNRERWDRIKNRVQFKKQAKREKLAMSNDITTLLMVGSLTASLAATAFLMDDKGKTHRLPVLFSMLDFEIEPAVDDRDARLHTQLSIKLRYGTGTAAKHWTITRDLEDFWRLNIALGIRRKLRLGKASKVPDFPSEALPYFRGARKIGDRGSRSEKLAKEVGPGLAAGIGALAGSVGGAAPMLSRDQQYAKVVSHKVGVWLRKCLIAFTFREECNRLCKFLEISTLGIRLAKEERIAGKEGYLAIRSVKGATRGFTCNPVEIKRRHQPRWFMVRESYMAVIAHPGATEIYDVFYFDHHFEMTRRNFANDVSLITDRGEQTGHTHSSHHSFKLKNSERRVNLVAKNGRQLEQFTSSIAKLSEASPWSKKHRFGSFAPVRTNVAAQWLVDGRDYFWNVSRAIYNARDVIYIHDWWLSPELYMRRPPALSEKWRLDRLLQRKAQEGVKIFIIIYQNVGTTVPIDSTYTKYSLMGLHPNIMVQRSPGHLKQITFFWAHHEKILAIDNELAFVGGLDLCFGRWDSPEHVLTDDKDDGRYTAKNEHEGPDEVRLAPSSIDDFPDDPEVWPGKDYSNPRVLDFHTLDKPYAELYDRSKIPRMGWHDISMCILGQAARDVARHFVQRWNYLIRTKPPKKPVPMLLPPAEYLPADLEKHGVTGTCEVQILRSSGSWSLGLDETECSIHNAYCGMIKASEHFVYIENQFFITSTEVEGTQITNGIGDALVERIIRAHRNKELWKAIIVVPMMPGFPGSVDGNEGTALRYIMKCQFNTISRGPKSIFGRVRKAGIDPAHYINFFGLRGWGKVGEDPKVLVSEMVYIHAKCMIVDDRAAIIGSANINERSQRGNRDSEVAAVVRDTDMMESTMGGEAFQVGRFAHTLRIRLMREHLGVNVDECEQTEFNMDGLAKACKYDEMVKIWDPEQLDNIGGSGKLHNKSEMGARLAAGATEHKDKNWTIIEANDHLEHGGKSFDRDLTKENTGAAVSKEWFAEHENIKIPKDFGRGKVSTSANPIARGIPSTMPRTANREEELEHAKRDPDIGFSLIMHKDNINGEGKPYSTSKERIDAAQDRLESLYKEYGLKKGKATTPLVHLGAGNAGPFTSRTHAEESGDKTFEEVHEMPFSNPITGKPVATVDPNQFADPLCDDFYVKTWCHLAISNTDIFREVFRCQPDDQVKTWRDYHKWEKYSEDLAKMQGGHRDQQDLSKSAPGGGPAGAPASKFHRGGQATADRATGAASTNHAGKRDSDTSSNAETLAEGRHYDEDSTGEKTRKDSGSSPSSEDQIAPLTQDSEKSGEESVRAKAQHSRSGSTALPSRKRAGTAGTTNSRDSAGQNRHKATADIELPTVSMMEKMLCGIRGHLVIWPTEWLVEEDNKNNWLYTIDKVQPIEIYD</sequence>
<evidence type="ECO:0000256" key="1">
    <source>
        <dbReference type="ARBA" id="ARBA00000798"/>
    </source>
</evidence>
<protein>
    <recommendedName>
        <fullName evidence="7">Phospholipase</fullName>
        <ecNumber evidence="7">3.1.4.4</ecNumber>
    </recommendedName>
</protein>
<dbReference type="InterPro" id="IPR016555">
    <property type="entry name" value="PLipase_D_euk"/>
</dbReference>
<dbReference type="OrthoDB" id="14911at2759"/>
<dbReference type="CDD" id="cd09141">
    <property type="entry name" value="PLDc_vPLD1_2_yPLD_like_2"/>
    <property type="match status" value="1"/>
</dbReference>
<feature type="compositionally biased region" description="Polar residues" evidence="8">
    <location>
        <begin position="1278"/>
        <end position="1292"/>
    </location>
</feature>
<dbReference type="Pfam" id="PF00614">
    <property type="entry name" value="PLDc"/>
    <property type="match status" value="1"/>
</dbReference>
<dbReference type="STRING" id="1097556.R4XF68"/>
<keyword evidence="6" id="KW-0443">Lipid metabolism</keyword>
<feature type="compositionally biased region" description="Polar residues" evidence="8">
    <location>
        <begin position="1325"/>
        <end position="1336"/>
    </location>
</feature>
<comment type="similarity">
    <text evidence="2 7">Belongs to the phospholipase D family.</text>
</comment>
<feature type="domain" description="PLD phosphodiesterase" evidence="10">
    <location>
        <begin position="818"/>
        <end position="845"/>
    </location>
</feature>
<keyword evidence="12" id="KW-1185">Reference proteome</keyword>
<evidence type="ECO:0000256" key="7">
    <source>
        <dbReference type="PIRNR" id="PIRNR009376"/>
    </source>
</evidence>
<evidence type="ECO:0000256" key="3">
    <source>
        <dbReference type="ARBA" id="ARBA00022737"/>
    </source>
</evidence>
<feature type="region of interest" description="Disordered" evidence="8">
    <location>
        <begin position="1197"/>
        <end position="1341"/>
    </location>
</feature>
<feature type="compositionally biased region" description="Basic and acidic residues" evidence="8">
    <location>
        <begin position="1293"/>
        <end position="1303"/>
    </location>
</feature>
<evidence type="ECO:0000313" key="11">
    <source>
        <dbReference type="EMBL" id="CCG82002.1"/>
    </source>
</evidence>
<dbReference type="EC" id="3.1.4.4" evidence="7"/>
<gene>
    <name evidence="11" type="ORF">TAPDE_001913</name>
</gene>
<dbReference type="GO" id="GO:0009395">
    <property type="term" value="P:phospholipid catabolic process"/>
    <property type="evidence" value="ECO:0007669"/>
    <property type="project" value="TreeGrafter"/>
</dbReference>
<evidence type="ECO:0000256" key="5">
    <source>
        <dbReference type="ARBA" id="ARBA00022963"/>
    </source>
</evidence>
<dbReference type="PANTHER" id="PTHR18896">
    <property type="entry name" value="PHOSPHOLIPASE D"/>
    <property type="match status" value="1"/>
</dbReference>
<dbReference type="Gene3D" id="3.30.870.10">
    <property type="entry name" value="Endonuclease Chain A"/>
    <property type="match status" value="2"/>
</dbReference>
<accession>R4XF68</accession>
<dbReference type="SMART" id="SM00155">
    <property type="entry name" value="PLDc"/>
    <property type="match status" value="2"/>
</dbReference>
<name>R4XF68_TAPDE</name>
<dbReference type="Pfam" id="PF13091">
    <property type="entry name" value="PLDc_2"/>
    <property type="match status" value="1"/>
</dbReference>
<dbReference type="GO" id="GO:0006654">
    <property type="term" value="P:phosphatidic acid biosynthetic process"/>
    <property type="evidence" value="ECO:0007669"/>
    <property type="project" value="InterPro"/>
</dbReference>
<proteinExistence type="inferred from homology"/>
<keyword evidence="5 7" id="KW-0442">Lipid degradation</keyword>
<evidence type="ECO:0000256" key="4">
    <source>
        <dbReference type="ARBA" id="ARBA00022801"/>
    </source>
</evidence>
<dbReference type="VEuPathDB" id="FungiDB:TAPDE_001913"/>
<organism evidence="11 12">
    <name type="scientific">Taphrina deformans (strain PYCC 5710 / ATCC 11124 / CBS 356.35 / IMI 108563 / JCM 9778 / NBRC 8474)</name>
    <name type="common">Peach leaf curl fungus</name>
    <name type="synonym">Lalaria deformans</name>
    <dbReference type="NCBI Taxonomy" id="1097556"/>
    <lineage>
        <taxon>Eukaryota</taxon>
        <taxon>Fungi</taxon>
        <taxon>Dikarya</taxon>
        <taxon>Ascomycota</taxon>
        <taxon>Taphrinomycotina</taxon>
        <taxon>Taphrinomycetes</taxon>
        <taxon>Taphrinales</taxon>
        <taxon>Taphrinaceae</taxon>
        <taxon>Taphrina</taxon>
    </lineage>
</organism>
<evidence type="ECO:0000313" key="12">
    <source>
        <dbReference type="Proteomes" id="UP000013776"/>
    </source>
</evidence>
<comment type="caution">
    <text evidence="11">The sequence shown here is derived from an EMBL/GenBank/DDBJ whole genome shotgun (WGS) entry which is preliminary data.</text>
</comment>
<keyword evidence="9" id="KW-1133">Transmembrane helix</keyword>
<evidence type="ECO:0000256" key="6">
    <source>
        <dbReference type="ARBA" id="ARBA00023098"/>
    </source>
</evidence>
<dbReference type="PANTHER" id="PTHR18896:SF76">
    <property type="entry name" value="PHOSPHOLIPASE"/>
    <property type="match status" value="1"/>
</dbReference>
<dbReference type="CDD" id="cd09138">
    <property type="entry name" value="PLDc_vPLD1_2_yPLD_like_1"/>
    <property type="match status" value="1"/>
</dbReference>
<dbReference type="CDD" id="cd01254">
    <property type="entry name" value="PH_PLD"/>
    <property type="match status" value="1"/>
</dbReference>
<keyword evidence="9" id="KW-0472">Membrane</keyword>
<dbReference type="InterPro" id="IPR001736">
    <property type="entry name" value="PLipase_D/transphosphatidylase"/>
</dbReference>
<dbReference type="PROSITE" id="PS50035">
    <property type="entry name" value="PLD"/>
    <property type="match status" value="2"/>
</dbReference>
<evidence type="ECO:0000256" key="2">
    <source>
        <dbReference type="ARBA" id="ARBA00008664"/>
    </source>
</evidence>
<feature type="transmembrane region" description="Helical" evidence="9">
    <location>
        <begin position="37"/>
        <end position="57"/>
    </location>
</feature>
<dbReference type="eggNOG" id="KOG1329">
    <property type="taxonomic scope" value="Eukaryota"/>
</dbReference>
<dbReference type="EMBL" id="CAHR02000066">
    <property type="protein sequence ID" value="CCG82002.1"/>
    <property type="molecule type" value="Genomic_DNA"/>
</dbReference>
<feature type="compositionally biased region" description="Basic and acidic residues" evidence="8">
    <location>
        <begin position="1259"/>
        <end position="1277"/>
    </location>
</feature>
<evidence type="ECO:0000256" key="9">
    <source>
        <dbReference type="SAM" id="Phobius"/>
    </source>
</evidence>
<dbReference type="InterPro" id="IPR025202">
    <property type="entry name" value="PLD-like_dom"/>
</dbReference>
<feature type="region of interest" description="Disordered" evidence="8">
    <location>
        <begin position="1002"/>
        <end position="1022"/>
    </location>
</feature>
<keyword evidence="9" id="KW-0812">Transmembrane</keyword>
<dbReference type="Proteomes" id="UP000013776">
    <property type="component" value="Unassembled WGS sequence"/>
</dbReference>
<dbReference type="GO" id="GO:0004630">
    <property type="term" value="F:phospholipase D activity"/>
    <property type="evidence" value="ECO:0007669"/>
    <property type="project" value="UniProtKB-UniRule"/>
</dbReference>
<reference evidence="11 12" key="1">
    <citation type="journal article" date="2013" name="MBio">
        <title>Genome sequencing of the plant pathogen Taphrina deformans, the causal agent of peach leaf curl.</title>
        <authorList>
            <person name="Cisse O.H."/>
            <person name="Almeida J.M.G.C.F."/>
            <person name="Fonseca A."/>
            <person name="Kumar A.A."/>
            <person name="Salojaervi J."/>
            <person name="Overmyer K."/>
            <person name="Hauser P.M."/>
            <person name="Pagni M."/>
        </authorList>
    </citation>
    <scope>NUCLEOTIDE SEQUENCE [LARGE SCALE GENOMIC DNA]</scope>
    <source>
        <strain evidence="12">PYCC 5710 / ATCC 11124 / CBS 356.35 / IMI 108563 / JCM 9778 / NBRC 8474</strain>
    </source>
</reference>
<dbReference type="InterPro" id="IPR015679">
    <property type="entry name" value="PLipase_D_fam"/>
</dbReference>
<dbReference type="PIRSF" id="PIRSF009376">
    <property type="entry name" value="Phospholipase_D_euk"/>
    <property type="match status" value="1"/>
</dbReference>
<feature type="domain" description="PLD phosphodiesterase" evidence="10">
    <location>
        <begin position="497"/>
        <end position="524"/>
    </location>
</feature>
<evidence type="ECO:0000256" key="8">
    <source>
        <dbReference type="SAM" id="MobiDB-lite"/>
    </source>
</evidence>
<evidence type="ECO:0000259" key="10">
    <source>
        <dbReference type="PROSITE" id="PS50035"/>
    </source>
</evidence>
<dbReference type="GO" id="GO:0035556">
    <property type="term" value="P:intracellular signal transduction"/>
    <property type="evidence" value="ECO:0007669"/>
    <property type="project" value="InterPro"/>
</dbReference>
<keyword evidence="3" id="KW-0677">Repeat</keyword>
<dbReference type="FunFam" id="3.30.870.10:FF:000011">
    <property type="entry name" value="Phospholipase"/>
    <property type="match status" value="1"/>
</dbReference>
<comment type="catalytic activity">
    <reaction evidence="1 7">
        <text>a 1,2-diacyl-sn-glycero-3-phosphocholine + H2O = a 1,2-diacyl-sn-glycero-3-phosphate + choline + H(+)</text>
        <dbReference type="Rhea" id="RHEA:14445"/>
        <dbReference type="ChEBI" id="CHEBI:15354"/>
        <dbReference type="ChEBI" id="CHEBI:15377"/>
        <dbReference type="ChEBI" id="CHEBI:15378"/>
        <dbReference type="ChEBI" id="CHEBI:57643"/>
        <dbReference type="ChEBI" id="CHEBI:58608"/>
        <dbReference type="EC" id="3.1.4.4"/>
    </reaction>
</comment>
<dbReference type="SUPFAM" id="SSF56024">
    <property type="entry name" value="Phospholipase D/nuclease"/>
    <property type="match status" value="2"/>
</dbReference>